<gene>
    <name evidence="2" type="ORF">FOA43_003748</name>
</gene>
<organism evidence="2 3">
    <name type="scientific">Eeniella nana</name>
    <name type="common">Yeast</name>
    <name type="synonym">Brettanomyces nanus</name>
    <dbReference type="NCBI Taxonomy" id="13502"/>
    <lineage>
        <taxon>Eukaryota</taxon>
        <taxon>Fungi</taxon>
        <taxon>Dikarya</taxon>
        <taxon>Ascomycota</taxon>
        <taxon>Saccharomycotina</taxon>
        <taxon>Pichiomycetes</taxon>
        <taxon>Pichiales</taxon>
        <taxon>Pichiaceae</taxon>
        <taxon>Brettanomyces</taxon>
    </lineage>
</organism>
<feature type="region of interest" description="Disordered" evidence="1">
    <location>
        <begin position="144"/>
        <end position="164"/>
    </location>
</feature>
<reference evidence="2" key="1">
    <citation type="submission" date="2020-10" db="EMBL/GenBank/DDBJ databases">
        <authorList>
            <person name="Roach M.J.R."/>
        </authorList>
    </citation>
    <scope>NUCLEOTIDE SEQUENCE</scope>
    <source>
        <strain evidence="2">CBS 1945</strain>
    </source>
</reference>
<feature type="region of interest" description="Disordered" evidence="1">
    <location>
        <begin position="370"/>
        <end position="408"/>
    </location>
</feature>
<dbReference type="KEGG" id="bnn:FOA43_003748"/>
<feature type="compositionally biased region" description="Polar residues" evidence="1">
    <location>
        <begin position="144"/>
        <end position="156"/>
    </location>
</feature>
<keyword evidence="3" id="KW-1185">Reference proteome</keyword>
<sequence>MTQTKFKTDLELLESQLVGPQDEAFAHTRFRDSPATICTTKIPLMEPSLSEEQQKELRVSTTPCMSLFGIYLHLITGLLIVYCKDRQSFTIRKTRYELQDVINRTMRNEIWMRGKAVEGKHYVRLNTSYNMNRTRLLTQSTGSFPASSSIVNGSTSDGDDNEEYPEIGWQDLSRDISIEQKRKKLYSIEEDVPIGLFSNPDVVIPMLPIYIGYKPADAKGCVHVYEPVDFSQPSYKKQIKEHLGGMLFFQNIYSVIEKYRVPVNICRSEELGLIYPSVDFPLKEFIADKNGAQPGQLTGFVVNWFEKVDCDQEGSESSIESVVESLSGSQPLVSRNDAHSSQDDTDEFDIFCHIMDEDNGRSTAIMGARKETRWKRARQNRAADHSTLLGNNREAQPDPDDISGAGSDDLDIFYKALPTPVRKP</sequence>
<proteinExistence type="predicted"/>
<name>A0A875RQA6_EENNA</name>
<dbReference type="OrthoDB" id="3997936at2759"/>
<dbReference type="RefSeq" id="XP_038779925.1">
    <property type="nucleotide sequence ID" value="XM_038923997.1"/>
</dbReference>
<evidence type="ECO:0000256" key="1">
    <source>
        <dbReference type="SAM" id="MobiDB-lite"/>
    </source>
</evidence>
<dbReference type="Proteomes" id="UP000662931">
    <property type="component" value="Chromosome 4"/>
</dbReference>
<evidence type="ECO:0000313" key="3">
    <source>
        <dbReference type="Proteomes" id="UP000662931"/>
    </source>
</evidence>
<dbReference type="GeneID" id="62197148"/>
<dbReference type="AlphaFoldDB" id="A0A875RQA6"/>
<dbReference type="EMBL" id="CP064815">
    <property type="protein sequence ID" value="QPG76360.1"/>
    <property type="molecule type" value="Genomic_DNA"/>
</dbReference>
<protein>
    <submittedName>
        <fullName evidence="2">Uncharacterized protein</fullName>
    </submittedName>
</protein>
<accession>A0A875RQA6</accession>
<evidence type="ECO:0000313" key="2">
    <source>
        <dbReference type="EMBL" id="QPG76360.1"/>
    </source>
</evidence>